<protein>
    <submittedName>
        <fullName evidence="2">Circadian clock protein KaiB</fullName>
    </submittedName>
</protein>
<dbReference type="AlphaFoldDB" id="A0A2P7NR57"/>
<accession>A0A2P7NR57</accession>
<dbReference type="InterPro" id="IPR039022">
    <property type="entry name" value="KaiB-like"/>
</dbReference>
<dbReference type="EMBL" id="PXXU01000103">
    <property type="protein sequence ID" value="PSJ15919.1"/>
    <property type="molecule type" value="Genomic_DNA"/>
</dbReference>
<evidence type="ECO:0000313" key="3">
    <source>
        <dbReference type="Proteomes" id="UP000241912"/>
    </source>
</evidence>
<organism evidence="2 3">
    <name type="scientific">Nitrosomonas supralitoralis</name>
    <dbReference type="NCBI Taxonomy" id="2116706"/>
    <lineage>
        <taxon>Bacteria</taxon>
        <taxon>Pseudomonadati</taxon>
        <taxon>Pseudomonadota</taxon>
        <taxon>Betaproteobacteria</taxon>
        <taxon>Nitrosomonadales</taxon>
        <taxon>Nitrosomonadaceae</taxon>
        <taxon>Nitrosomonas</taxon>
    </lineage>
</organism>
<dbReference type="PANTHER" id="PTHR41709">
    <property type="entry name" value="KAIB-LIKE PROTEIN 1"/>
    <property type="match status" value="1"/>
</dbReference>
<name>A0A2P7NR57_9PROT</name>
<dbReference type="InterPro" id="IPR011649">
    <property type="entry name" value="KaiB_domain"/>
</dbReference>
<keyword evidence="3" id="KW-1185">Reference proteome</keyword>
<sequence length="96" mass="11039">MEDKGTSIRYVLKLCIIGITPRAKQAIVKIRELCDEHLRDCYELEIVDLAQFPEMAIGEQIIATPTLIKKLPLPSRRFIGDMSHIEHILRGLDIKR</sequence>
<feature type="domain" description="KaiB" evidence="1">
    <location>
        <begin position="13"/>
        <end position="94"/>
    </location>
</feature>
<dbReference type="OrthoDB" id="5458519at2"/>
<dbReference type="SMART" id="SM01248">
    <property type="entry name" value="KaiB"/>
    <property type="match status" value="1"/>
</dbReference>
<dbReference type="Pfam" id="PF07689">
    <property type="entry name" value="KaiB"/>
    <property type="match status" value="1"/>
</dbReference>
<dbReference type="Gene3D" id="3.40.30.10">
    <property type="entry name" value="Glutaredoxin"/>
    <property type="match status" value="1"/>
</dbReference>
<dbReference type="InterPro" id="IPR036249">
    <property type="entry name" value="Thioredoxin-like_sf"/>
</dbReference>
<dbReference type="PANTHER" id="PTHR41709:SF2">
    <property type="entry name" value="CIRCADIAN CLOCK PROTEIN KAIB2"/>
    <property type="match status" value="1"/>
</dbReference>
<dbReference type="CDD" id="cd02978">
    <property type="entry name" value="KaiB_like"/>
    <property type="match status" value="1"/>
</dbReference>
<evidence type="ECO:0000259" key="1">
    <source>
        <dbReference type="SMART" id="SM01248"/>
    </source>
</evidence>
<reference evidence="2 3" key="1">
    <citation type="submission" date="2018-03" db="EMBL/GenBank/DDBJ databases">
        <title>Draft genome of Nitrosomonas supralitoralis APG5.</title>
        <authorList>
            <person name="Urakawa H."/>
            <person name="Lopez J.V."/>
        </authorList>
    </citation>
    <scope>NUCLEOTIDE SEQUENCE [LARGE SCALE GENOMIC DNA]</scope>
    <source>
        <strain evidence="2 3">APG5</strain>
    </source>
</reference>
<gene>
    <name evidence="2" type="ORF">C7H79_16380</name>
</gene>
<proteinExistence type="predicted"/>
<comment type="caution">
    <text evidence="2">The sequence shown here is derived from an EMBL/GenBank/DDBJ whole genome shotgun (WGS) entry which is preliminary data.</text>
</comment>
<evidence type="ECO:0000313" key="2">
    <source>
        <dbReference type="EMBL" id="PSJ15919.1"/>
    </source>
</evidence>
<dbReference type="Proteomes" id="UP000241912">
    <property type="component" value="Unassembled WGS sequence"/>
</dbReference>
<dbReference type="SUPFAM" id="SSF52833">
    <property type="entry name" value="Thioredoxin-like"/>
    <property type="match status" value="1"/>
</dbReference>
<dbReference type="GO" id="GO:0048511">
    <property type="term" value="P:rhythmic process"/>
    <property type="evidence" value="ECO:0007669"/>
    <property type="project" value="InterPro"/>
</dbReference>